<keyword evidence="2" id="KW-0472">Membrane</keyword>
<keyword evidence="2" id="KW-0812">Transmembrane</keyword>
<name>A0A411YHI5_9ACTN</name>
<feature type="compositionally biased region" description="Low complexity" evidence="1">
    <location>
        <begin position="367"/>
        <end position="381"/>
    </location>
</feature>
<reference evidence="3 4" key="1">
    <citation type="submission" date="2019-01" db="EMBL/GenBank/DDBJ databases">
        <title>Egibacter rhizosphaerae EGI 80759T.</title>
        <authorList>
            <person name="Chen D.-D."/>
            <person name="Tian Y."/>
            <person name="Jiao J.-Y."/>
            <person name="Zhang X.-T."/>
            <person name="Zhang Y.-G."/>
            <person name="Zhang Y."/>
            <person name="Xiao M."/>
            <person name="Shu W.-S."/>
            <person name="Li W.-J."/>
        </authorList>
    </citation>
    <scope>NUCLEOTIDE SEQUENCE [LARGE SCALE GENOMIC DNA]</scope>
    <source>
        <strain evidence="3 4">EGI 80759</strain>
    </source>
</reference>
<feature type="transmembrane region" description="Helical" evidence="2">
    <location>
        <begin position="153"/>
        <end position="173"/>
    </location>
</feature>
<feature type="compositionally biased region" description="Gly residues" evidence="1">
    <location>
        <begin position="493"/>
        <end position="502"/>
    </location>
</feature>
<sequence length="502" mass="50879">MPVLVAVVLAVVGTAAVAPATPSGVGAFPLFFAALGFLLGNRVELNFFAADLGGDLQAATLALLLVVGSGLLVSVLPGLRGMLRWRVVLIGGGMSVVLWLIVGLIAGAVSLDPTAERELALEATARPGYHIVGAALVWVVAWAVTWVREFRLVLWGLLGLAGAAWLLGMLLVFEELEGAAGSAVTALGGLLLSVNAAVVAPLWPVGAPVEVYGVQEGFFSVAADHPWLWLLPVLTLALVAVWGWVAEVGTSIRQFWIFTGIRFGVAWIGMSVLLGLGGVELAASGDPVNATGGLSGAVDPQVSGLPFSVFLQVVLLVAIASAVAYARAVNDSTNSWATLPNLDLGESDQSPGQFASSVARAARDSARTALDTDVSQGSHGQQPPPPPPGGQPPPPPPPGGQPPPPPPAGQQPPPPPPAGQQPPPPPPSQEAPPPPPSQPPAPGHPPASDPTSELPAEPDVGPDSSGTPDEAVSTGPPEGRSCPNCGKTSKGKFCGGCGTQLA</sequence>
<evidence type="ECO:0000313" key="3">
    <source>
        <dbReference type="EMBL" id="QBI20728.1"/>
    </source>
</evidence>
<dbReference type="AlphaFoldDB" id="A0A411YHI5"/>
<feature type="transmembrane region" description="Helical" evidence="2">
    <location>
        <begin position="305"/>
        <end position="326"/>
    </location>
</feature>
<protein>
    <submittedName>
        <fullName evidence="3">Uncharacterized protein</fullName>
    </submittedName>
</protein>
<evidence type="ECO:0000256" key="1">
    <source>
        <dbReference type="SAM" id="MobiDB-lite"/>
    </source>
</evidence>
<dbReference type="RefSeq" id="WP_131155721.1">
    <property type="nucleotide sequence ID" value="NZ_CP036402.1"/>
</dbReference>
<evidence type="ECO:0000313" key="4">
    <source>
        <dbReference type="Proteomes" id="UP000291469"/>
    </source>
</evidence>
<feature type="transmembrane region" description="Helical" evidence="2">
    <location>
        <begin position="85"/>
        <end position="109"/>
    </location>
</feature>
<organism evidence="3 4">
    <name type="scientific">Egibacter rhizosphaerae</name>
    <dbReference type="NCBI Taxonomy" id="1670831"/>
    <lineage>
        <taxon>Bacteria</taxon>
        <taxon>Bacillati</taxon>
        <taxon>Actinomycetota</taxon>
        <taxon>Nitriliruptoria</taxon>
        <taxon>Egibacterales</taxon>
        <taxon>Egibacteraceae</taxon>
        <taxon>Egibacter</taxon>
    </lineage>
</organism>
<gene>
    <name evidence="3" type="ORF">ER308_14935</name>
</gene>
<evidence type="ECO:0000256" key="2">
    <source>
        <dbReference type="SAM" id="Phobius"/>
    </source>
</evidence>
<feature type="compositionally biased region" description="Pro residues" evidence="1">
    <location>
        <begin position="382"/>
        <end position="448"/>
    </location>
</feature>
<keyword evidence="2" id="KW-1133">Transmembrane helix</keyword>
<dbReference type="EMBL" id="CP036402">
    <property type="protein sequence ID" value="QBI20728.1"/>
    <property type="molecule type" value="Genomic_DNA"/>
</dbReference>
<accession>A0A411YHI5</accession>
<feature type="region of interest" description="Disordered" evidence="1">
    <location>
        <begin position="344"/>
        <end position="502"/>
    </location>
</feature>
<keyword evidence="4" id="KW-1185">Reference proteome</keyword>
<dbReference type="Proteomes" id="UP000291469">
    <property type="component" value="Chromosome"/>
</dbReference>
<feature type="transmembrane region" description="Helical" evidence="2">
    <location>
        <begin position="226"/>
        <end position="245"/>
    </location>
</feature>
<proteinExistence type="predicted"/>
<feature type="transmembrane region" description="Helical" evidence="2">
    <location>
        <begin position="61"/>
        <end position="79"/>
    </location>
</feature>
<feature type="transmembrane region" description="Helical" evidence="2">
    <location>
        <begin position="129"/>
        <end position="147"/>
    </location>
</feature>
<dbReference type="KEGG" id="erz:ER308_14935"/>
<feature type="transmembrane region" description="Helical" evidence="2">
    <location>
        <begin position="265"/>
        <end position="285"/>
    </location>
</feature>